<reference evidence="1" key="1">
    <citation type="submission" date="2023-06" db="EMBL/GenBank/DDBJ databases">
        <authorList>
            <person name="Kurt Z."/>
        </authorList>
    </citation>
    <scope>NUCLEOTIDE SEQUENCE</scope>
</reference>
<keyword evidence="3" id="KW-1185">Reference proteome</keyword>
<dbReference type="EMBL" id="CATOUU010000924">
    <property type="protein sequence ID" value="CAI9959844.1"/>
    <property type="molecule type" value="Genomic_DNA"/>
</dbReference>
<proteinExistence type="predicted"/>
<comment type="caution">
    <text evidence="1">The sequence shown here is derived from an EMBL/GenBank/DDBJ whole genome shotgun (WGS) entry which is preliminary data.</text>
</comment>
<organism evidence="1">
    <name type="scientific">Hexamita inflata</name>
    <dbReference type="NCBI Taxonomy" id="28002"/>
    <lineage>
        <taxon>Eukaryota</taxon>
        <taxon>Metamonada</taxon>
        <taxon>Diplomonadida</taxon>
        <taxon>Hexamitidae</taxon>
        <taxon>Hexamitinae</taxon>
        <taxon>Hexamita</taxon>
    </lineage>
</organism>
<name>A0AA86UL49_9EUKA</name>
<protein>
    <submittedName>
        <fullName evidence="2">Hypothetical_protein</fullName>
    </submittedName>
</protein>
<sequence length="133" mass="15543">MKKAYQRLRVVFLSLKRARGAISQLFNQFQRVKEEIIDLQGSAIYKLSLQNKPSLKQSFRHKQRIFPHQDLEYCSKSPTFLTNTCLKQFVMQKGIQGSEQYHVDSCLIGHKVAFVSLMCNFLTSLEECYIDFL</sequence>
<dbReference type="AlphaFoldDB" id="A0AA86UL49"/>
<gene>
    <name evidence="2" type="ORF">HINF_LOCUS38484</name>
    <name evidence="1" type="ORF">HINF_LOCUS47489</name>
</gene>
<evidence type="ECO:0000313" key="1">
    <source>
        <dbReference type="EMBL" id="CAI9959844.1"/>
    </source>
</evidence>
<dbReference type="Proteomes" id="UP001642409">
    <property type="component" value="Unassembled WGS sequence"/>
</dbReference>
<evidence type="ECO:0000313" key="2">
    <source>
        <dbReference type="EMBL" id="CAL6040745.1"/>
    </source>
</evidence>
<evidence type="ECO:0000313" key="3">
    <source>
        <dbReference type="Proteomes" id="UP001642409"/>
    </source>
</evidence>
<dbReference type="EMBL" id="CAXDID020000146">
    <property type="protein sequence ID" value="CAL6040745.1"/>
    <property type="molecule type" value="Genomic_DNA"/>
</dbReference>
<accession>A0AA86UL49</accession>
<reference evidence="2 3" key="2">
    <citation type="submission" date="2024-07" db="EMBL/GenBank/DDBJ databases">
        <authorList>
            <person name="Akdeniz Z."/>
        </authorList>
    </citation>
    <scope>NUCLEOTIDE SEQUENCE [LARGE SCALE GENOMIC DNA]</scope>
</reference>